<dbReference type="InterPro" id="IPR004104">
    <property type="entry name" value="Gfo/Idh/MocA-like_OxRdtase_C"/>
</dbReference>
<dbReference type="SUPFAM" id="SSF51735">
    <property type="entry name" value="NAD(P)-binding Rossmann-fold domains"/>
    <property type="match status" value="1"/>
</dbReference>
<dbReference type="AlphaFoldDB" id="A0A0D1ZJ84"/>
<keyword evidence="4" id="KW-1185">Reference proteome</keyword>
<dbReference type="SUPFAM" id="SSF55347">
    <property type="entry name" value="Glyceraldehyde-3-phosphate dehydrogenase-like, C-terminal domain"/>
    <property type="match status" value="1"/>
</dbReference>
<accession>A0A0D1ZJ84</accession>
<dbReference type="Pfam" id="PF01408">
    <property type="entry name" value="GFO_IDH_MocA"/>
    <property type="match status" value="1"/>
</dbReference>
<dbReference type="RefSeq" id="XP_016225553.1">
    <property type="nucleotide sequence ID" value="XM_016369765.1"/>
</dbReference>
<dbReference type="GO" id="GO:0006740">
    <property type="term" value="P:NADPH regeneration"/>
    <property type="evidence" value="ECO:0007669"/>
    <property type="project" value="TreeGrafter"/>
</dbReference>
<dbReference type="PANTHER" id="PTHR42840">
    <property type="entry name" value="NAD(P)-BINDING ROSSMANN-FOLD SUPERFAMILY PROTEIN-RELATED"/>
    <property type="match status" value="1"/>
</dbReference>
<dbReference type="Gene3D" id="3.30.360.10">
    <property type="entry name" value="Dihydrodipicolinate Reductase, domain 2"/>
    <property type="match status" value="1"/>
</dbReference>
<feature type="domain" description="Gfo/Idh/MocA-like oxidoreductase N-terminal" evidence="1">
    <location>
        <begin position="6"/>
        <end position="120"/>
    </location>
</feature>
<evidence type="ECO:0000313" key="4">
    <source>
        <dbReference type="Proteomes" id="UP000054302"/>
    </source>
</evidence>
<sequence length="341" mass="36859">MTIETIGVAILGGGIFAREEHVPAVDAVKNLTLKAAWSRSLKSVKTLEVDTSKVDLYSEDSAPGKQLDDLLARSDITAVIIALPIKNQPEYIRKSLLAGKHVLSEKPVAENVVEAAELIEWYHAEITTKADTTWAVAENQRYLDSFEKAANAVKTKGRQLTFRLRMQTLVTGGKYFETSWRKVPTHQGGFLLDGGVHFVAGLRYLLGKGNPIVTISAHSAQLQDHLPPVDTVEATARTKNGAIGTLSISFGTTAKGTEWTIGAEDGVVSIIDSDLTIDGNKQDFTNERSGVPPEVRAWGEALAAGSIDARQTPEEALADLELIEAMLVSGGKPVELKYQDV</sequence>
<dbReference type="GO" id="GO:0000166">
    <property type="term" value="F:nucleotide binding"/>
    <property type="evidence" value="ECO:0007669"/>
    <property type="project" value="InterPro"/>
</dbReference>
<organism evidence="3 4">
    <name type="scientific">Exophiala mesophila</name>
    <name type="common">Black yeast-like fungus</name>
    <dbReference type="NCBI Taxonomy" id="212818"/>
    <lineage>
        <taxon>Eukaryota</taxon>
        <taxon>Fungi</taxon>
        <taxon>Dikarya</taxon>
        <taxon>Ascomycota</taxon>
        <taxon>Pezizomycotina</taxon>
        <taxon>Eurotiomycetes</taxon>
        <taxon>Chaetothyriomycetidae</taxon>
        <taxon>Chaetothyriales</taxon>
        <taxon>Herpotrichiellaceae</taxon>
        <taxon>Exophiala</taxon>
    </lineage>
</organism>
<dbReference type="Gene3D" id="3.40.50.720">
    <property type="entry name" value="NAD(P)-binding Rossmann-like Domain"/>
    <property type="match status" value="1"/>
</dbReference>
<dbReference type="STRING" id="212818.A0A0D1ZJ84"/>
<protein>
    <recommendedName>
        <fullName evidence="5">Gfo/Idh/MocA-like oxidoreductase N-terminal domain-containing protein</fullName>
    </recommendedName>
</protein>
<dbReference type="GeneID" id="27322991"/>
<dbReference type="Proteomes" id="UP000054302">
    <property type="component" value="Unassembled WGS sequence"/>
</dbReference>
<dbReference type="InterPro" id="IPR000683">
    <property type="entry name" value="Gfo/Idh/MocA-like_OxRdtase_N"/>
</dbReference>
<dbReference type="HOGENOM" id="CLU_023194_3_1_1"/>
<name>A0A0D1ZJ84_EXOME</name>
<dbReference type="OMA" id="KPICFEK"/>
<dbReference type="Pfam" id="PF02894">
    <property type="entry name" value="GFO_IDH_MocA_C"/>
    <property type="match status" value="1"/>
</dbReference>
<evidence type="ECO:0000313" key="3">
    <source>
        <dbReference type="EMBL" id="KIV93979.1"/>
    </source>
</evidence>
<evidence type="ECO:0008006" key="5">
    <source>
        <dbReference type="Google" id="ProtNLM"/>
    </source>
</evidence>
<reference evidence="3 4" key="1">
    <citation type="submission" date="2015-01" db="EMBL/GenBank/DDBJ databases">
        <title>The Genome Sequence of Exophiala mesophila CBS40295.</title>
        <authorList>
            <consortium name="The Broad Institute Genomics Platform"/>
            <person name="Cuomo C."/>
            <person name="de Hoog S."/>
            <person name="Gorbushina A."/>
            <person name="Stielow B."/>
            <person name="Teixiera M."/>
            <person name="Abouelleil A."/>
            <person name="Chapman S.B."/>
            <person name="Priest M."/>
            <person name="Young S.K."/>
            <person name="Wortman J."/>
            <person name="Nusbaum C."/>
            <person name="Birren B."/>
        </authorList>
    </citation>
    <scope>NUCLEOTIDE SEQUENCE [LARGE SCALE GENOMIC DNA]</scope>
    <source>
        <strain evidence="3 4">CBS 40295</strain>
    </source>
</reference>
<dbReference type="GO" id="GO:0005737">
    <property type="term" value="C:cytoplasm"/>
    <property type="evidence" value="ECO:0007669"/>
    <property type="project" value="TreeGrafter"/>
</dbReference>
<dbReference type="OrthoDB" id="64915at2759"/>
<dbReference type="EMBL" id="KN847522">
    <property type="protein sequence ID" value="KIV93979.1"/>
    <property type="molecule type" value="Genomic_DNA"/>
</dbReference>
<dbReference type="VEuPathDB" id="FungiDB:PV10_05146"/>
<dbReference type="InterPro" id="IPR036291">
    <property type="entry name" value="NAD(P)-bd_dom_sf"/>
</dbReference>
<feature type="domain" description="Gfo/Idh/MocA-like oxidoreductase C-terminal" evidence="2">
    <location>
        <begin position="174"/>
        <end position="266"/>
    </location>
</feature>
<dbReference type="PANTHER" id="PTHR42840:SF5">
    <property type="entry name" value="NAD(P)-BINDING ROSSMANN-FOLD SUPERFAMILY PROTEIN"/>
    <property type="match status" value="1"/>
</dbReference>
<evidence type="ECO:0000259" key="1">
    <source>
        <dbReference type="Pfam" id="PF01408"/>
    </source>
</evidence>
<evidence type="ECO:0000259" key="2">
    <source>
        <dbReference type="Pfam" id="PF02894"/>
    </source>
</evidence>
<gene>
    <name evidence="3" type="ORF">PV10_05146</name>
</gene>
<proteinExistence type="predicted"/>
<dbReference type="GO" id="GO:0016491">
    <property type="term" value="F:oxidoreductase activity"/>
    <property type="evidence" value="ECO:0007669"/>
    <property type="project" value="TreeGrafter"/>
</dbReference>